<dbReference type="InterPro" id="IPR038090">
    <property type="entry name" value="Cdt1_C_WH_dom_sf"/>
</dbReference>
<gene>
    <name evidence="5" type="primary">cdt1</name>
    <name evidence="5" type="ORF">g.13672</name>
</gene>
<dbReference type="Pfam" id="PF16679">
    <property type="entry name" value="CDT1_C"/>
    <property type="match status" value="1"/>
</dbReference>
<dbReference type="Gene3D" id="1.10.10.1420">
    <property type="entry name" value="DNA replication factor Cdt1, C-terminal WH domain"/>
    <property type="match status" value="1"/>
</dbReference>
<keyword evidence="2" id="KW-0131">Cell cycle</keyword>
<dbReference type="EMBL" id="GGYP01003579">
    <property type="protein sequence ID" value="MDE48350.1"/>
    <property type="molecule type" value="Transcribed_RNA"/>
</dbReference>
<evidence type="ECO:0000256" key="3">
    <source>
        <dbReference type="SAM" id="MobiDB-lite"/>
    </source>
</evidence>
<reference evidence="5" key="1">
    <citation type="submission" date="2018-10" db="EMBL/GenBank/DDBJ databases">
        <title>Transcriptome assembly of Aceria tosichella (Wheat curl mite) Type 2.</title>
        <authorList>
            <person name="Scully E.D."/>
            <person name="Geib S.M."/>
            <person name="Palmer N.A."/>
            <person name="Gupta A.K."/>
            <person name="Sarath G."/>
            <person name="Tatineni S."/>
        </authorList>
    </citation>
    <scope>NUCLEOTIDE SEQUENCE</scope>
    <source>
        <strain evidence="5">LincolnNE</strain>
    </source>
</reference>
<evidence type="ECO:0000256" key="1">
    <source>
        <dbReference type="ARBA" id="ARBA00008356"/>
    </source>
</evidence>
<name>A0A6G1SEK1_9ACAR</name>
<dbReference type="InterPro" id="IPR032054">
    <property type="entry name" value="Cdt1_C"/>
</dbReference>
<dbReference type="AlphaFoldDB" id="A0A6G1SEK1"/>
<evidence type="ECO:0000259" key="4">
    <source>
        <dbReference type="Pfam" id="PF16679"/>
    </source>
</evidence>
<feature type="compositionally biased region" description="Basic and acidic residues" evidence="3">
    <location>
        <begin position="133"/>
        <end position="144"/>
    </location>
</feature>
<feature type="compositionally biased region" description="Low complexity" evidence="3">
    <location>
        <begin position="46"/>
        <end position="60"/>
    </location>
</feature>
<organism evidence="5">
    <name type="scientific">Aceria tosichella</name>
    <name type="common">wheat curl mite</name>
    <dbReference type="NCBI Taxonomy" id="561515"/>
    <lineage>
        <taxon>Eukaryota</taxon>
        <taxon>Metazoa</taxon>
        <taxon>Ecdysozoa</taxon>
        <taxon>Arthropoda</taxon>
        <taxon>Chelicerata</taxon>
        <taxon>Arachnida</taxon>
        <taxon>Acari</taxon>
        <taxon>Acariformes</taxon>
        <taxon>Trombidiformes</taxon>
        <taxon>Prostigmata</taxon>
        <taxon>Eupodina</taxon>
        <taxon>Eriophyoidea</taxon>
        <taxon>Eriophyidae</taxon>
        <taxon>Eriophyinae</taxon>
        <taxon>Aceriini</taxon>
        <taxon>Aceria</taxon>
    </lineage>
</organism>
<accession>A0A6G1SEK1</accession>
<sequence>MTRMDTYYRKTRRPIANLSSSLKKPPPQVHTSPHITATTTPDSSKTKQTSNTNSTISASAKFLQNLHEKDGISPPSPPKTPRRRHRALFESPPRPTTPSNARLTRPIQPPPVKRKILPEDLKKKRRPALTVRELFRSAHPLEEEKKDEEEETSKKDDGLRSPQKEKSPIKQQANISSPHKQEPDIITTTITSETTVAESLGLKKLILPATPPATPRKNLDKLERFRQLHKLSPKKQHEQPESPSKITSGPLKGISTSLLDLIRAKEAKAKETPEQLRQRELLGIAPEIARIVPTLFTAHKREVMSYDKIVDKCYKGLRSNYSTVTIMECLDLMNKVAPEWVTIVEISRGKFMRLNKDKYTLPQLLQAIKRYKGEKNC</sequence>
<proteinExistence type="inferred from homology"/>
<feature type="region of interest" description="Disordered" evidence="3">
    <location>
        <begin position="231"/>
        <end position="252"/>
    </location>
</feature>
<evidence type="ECO:0000256" key="2">
    <source>
        <dbReference type="ARBA" id="ARBA00023306"/>
    </source>
</evidence>
<feature type="compositionally biased region" description="Polar residues" evidence="3">
    <location>
        <begin position="29"/>
        <end position="42"/>
    </location>
</feature>
<feature type="region of interest" description="Disordered" evidence="3">
    <location>
        <begin position="1"/>
        <end position="185"/>
    </location>
</feature>
<protein>
    <submittedName>
        <fullName evidence="5">DNA replication factor Cdt1</fullName>
    </submittedName>
</protein>
<evidence type="ECO:0000313" key="5">
    <source>
        <dbReference type="EMBL" id="MDE48350.1"/>
    </source>
</evidence>
<feature type="compositionally biased region" description="Polar residues" evidence="3">
    <location>
        <begin position="169"/>
        <end position="178"/>
    </location>
</feature>
<comment type="similarity">
    <text evidence="1">Belongs to the Cdt1 family.</text>
</comment>
<feature type="compositionally biased region" description="Basic and acidic residues" evidence="3">
    <location>
        <begin position="152"/>
        <end position="168"/>
    </location>
</feature>
<feature type="domain" description="DNA replication factor Cdt1 C-terminal" evidence="4">
    <location>
        <begin position="257"/>
        <end position="346"/>
    </location>
</feature>